<dbReference type="AlphaFoldDB" id="B6H118"/>
<dbReference type="eggNOG" id="KOG2466">
    <property type="taxonomic scope" value="Eukaryota"/>
</dbReference>
<feature type="transmembrane region" description="Helical" evidence="6">
    <location>
        <begin position="246"/>
        <end position="269"/>
    </location>
</feature>
<feature type="transmembrane region" description="Helical" evidence="6">
    <location>
        <begin position="81"/>
        <end position="101"/>
    </location>
</feature>
<dbReference type="CDD" id="cd11482">
    <property type="entry name" value="SLC-NCS1sbd_NRT1-like"/>
    <property type="match status" value="1"/>
</dbReference>
<dbReference type="GO" id="GO:0005886">
    <property type="term" value="C:plasma membrane"/>
    <property type="evidence" value="ECO:0007669"/>
    <property type="project" value="TreeGrafter"/>
</dbReference>
<dbReference type="VEuPathDB" id="FungiDB:PCH_Pc12g14470"/>
<dbReference type="BioCyc" id="PCHR:PC12G14470-MONOMER"/>
<evidence type="ECO:0000256" key="1">
    <source>
        <dbReference type="ARBA" id="ARBA00004141"/>
    </source>
</evidence>
<dbReference type="HOGENOM" id="CLU_021555_2_1_1"/>
<feature type="transmembrane region" description="Helical" evidence="6">
    <location>
        <begin position="289"/>
        <end position="312"/>
    </location>
</feature>
<dbReference type="Pfam" id="PF02133">
    <property type="entry name" value="Transp_cyt_pur"/>
    <property type="match status" value="1"/>
</dbReference>
<keyword evidence="8" id="KW-1185">Reference proteome</keyword>
<dbReference type="GO" id="GO:0015205">
    <property type="term" value="F:nucleobase transmembrane transporter activity"/>
    <property type="evidence" value="ECO:0007669"/>
    <property type="project" value="TreeGrafter"/>
</dbReference>
<dbReference type="Proteomes" id="UP000000724">
    <property type="component" value="Contig Pc00c12"/>
</dbReference>
<comment type="subcellular location">
    <subcellularLocation>
        <location evidence="1">Membrane</location>
        <topology evidence="1">Multi-pass membrane protein</topology>
    </subcellularLocation>
</comment>
<feature type="transmembrane region" description="Helical" evidence="6">
    <location>
        <begin position="170"/>
        <end position="191"/>
    </location>
</feature>
<dbReference type="EMBL" id="AM920427">
    <property type="protein sequence ID" value="CAP81074.1"/>
    <property type="molecule type" value="Genomic_DNA"/>
</dbReference>
<feature type="transmembrane region" description="Helical" evidence="6">
    <location>
        <begin position="145"/>
        <end position="164"/>
    </location>
</feature>
<reference evidence="7 8" key="1">
    <citation type="journal article" date="2008" name="Nat. Biotechnol.">
        <title>Genome sequencing and analysis of the filamentous fungus Penicillium chrysogenum.</title>
        <authorList>
            <person name="van den Berg M.A."/>
            <person name="Albang R."/>
            <person name="Albermann K."/>
            <person name="Badger J.H."/>
            <person name="Daran J.-M."/>
            <person name="Driessen A.J.M."/>
            <person name="Garcia-Estrada C."/>
            <person name="Fedorova N.D."/>
            <person name="Harris D.M."/>
            <person name="Heijne W.H.M."/>
            <person name="Joardar V.S."/>
            <person name="Kiel J.A.K.W."/>
            <person name="Kovalchuk A."/>
            <person name="Martin J.F."/>
            <person name="Nierman W.C."/>
            <person name="Nijland J.G."/>
            <person name="Pronk J.T."/>
            <person name="Roubos J.A."/>
            <person name="van der Klei I.J."/>
            <person name="van Peij N.N.M.E."/>
            <person name="Veenhuis M."/>
            <person name="von Doehren H."/>
            <person name="Wagner C."/>
            <person name="Wortman J.R."/>
            <person name="Bovenberg R.A.L."/>
        </authorList>
    </citation>
    <scope>NUCLEOTIDE SEQUENCE [LARGE SCALE GENOMIC DNA]</scope>
    <source>
        <strain evidence="8">ATCC 28089 / DSM 1075 / NRRL 1951 / Wisconsin 54-1255</strain>
    </source>
</reference>
<feature type="transmembrane region" description="Helical" evidence="6">
    <location>
        <begin position="54"/>
        <end position="75"/>
    </location>
</feature>
<keyword evidence="3 6" id="KW-0812">Transmembrane</keyword>
<evidence type="ECO:0000313" key="8">
    <source>
        <dbReference type="Proteomes" id="UP000000724"/>
    </source>
</evidence>
<keyword evidence="5 6" id="KW-0472">Membrane</keyword>
<feature type="transmembrane region" description="Helical" evidence="6">
    <location>
        <begin position="489"/>
        <end position="512"/>
    </location>
</feature>
<organism evidence="7 8">
    <name type="scientific">Penicillium rubens (strain ATCC 28089 / DSM 1075 / NRRL 1951 / Wisconsin 54-1255)</name>
    <name type="common">Penicillium chrysogenum</name>
    <dbReference type="NCBI Taxonomy" id="500485"/>
    <lineage>
        <taxon>Eukaryota</taxon>
        <taxon>Fungi</taxon>
        <taxon>Dikarya</taxon>
        <taxon>Ascomycota</taxon>
        <taxon>Pezizomycotina</taxon>
        <taxon>Eurotiomycetes</taxon>
        <taxon>Eurotiomycetidae</taxon>
        <taxon>Eurotiales</taxon>
        <taxon>Aspergillaceae</taxon>
        <taxon>Penicillium</taxon>
        <taxon>Penicillium chrysogenum species complex</taxon>
    </lineage>
</organism>
<protein>
    <submittedName>
        <fullName evidence="7">Pc12g14470 protein</fullName>
    </submittedName>
</protein>
<evidence type="ECO:0000313" key="7">
    <source>
        <dbReference type="EMBL" id="CAP81074.1"/>
    </source>
</evidence>
<accession>B6H118</accession>
<feature type="transmembrane region" description="Helical" evidence="6">
    <location>
        <begin position="375"/>
        <end position="395"/>
    </location>
</feature>
<name>B6H118_PENRW</name>
<dbReference type="OMA" id="CVPWKII"/>
<evidence type="ECO:0000256" key="5">
    <source>
        <dbReference type="ARBA" id="ARBA00023136"/>
    </source>
</evidence>
<keyword evidence="4 6" id="KW-1133">Transmembrane helix</keyword>
<evidence type="ECO:0000256" key="2">
    <source>
        <dbReference type="ARBA" id="ARBA00008974"/>
    </source>
</evidence>
<sequence>MTWATQTKIAFTSRSAFLKAIETKEVDGEKAAYNEDLLPTEPGKGRRSWRWIHYFTYYLTTSFSPTSYNLGASLATIGLTWWHTLIAAVIGSIFLSIIVVLNSRGATQYHVGFPVIGTSAGGPRGAKFFIFIRGAVAVIYFSTNLYYGGMLMAILLRCIFGSAWDNIPNILPLSAGITSANLLAFFIFWFFQMALMFVHPIVLRHIFVIKAFYSTLALVAVLGWAVHQNHGSLGSFHFEGQAVVSGLHLVWPMISAINSICAALCPILINQPDIARYAKRPSQATWSQILGIFVSKILIMFLSAATTSATQGFLGTSYWNVWDLYNAILTTYWGPGARAGVLFACFGMVLAILASNAGTNALPAGADMSGLLPRYINIVRGQIICGILGPLLFPWKVIADAKSFLTFLSSYTVFLMPICGIMVVDYWLVRRGNLHVASLYSRDAGTPYTYWKGWNIRAMVAWLCGTAFVIHGVAGALDPSLTNQASKNMYKLGFLLSFLVGSAVYYVSCLIFPVPIYPEGKYDVPKTWEYMAGSEGFFEGESVDTIRLNHGAITGIKSGGEAEKVSPLASEKEIV</sequence>
<evidence type="ECO:0000256" key="3">
    <source>
        <dbReference type="ARBA" id="ARBA00022692"/>
    </source>
</evidence>
<dbReference type="PANTHER" id="PTHR30618:SF0">
    <property type="entry name" value="PURINE-URACIL PERMEASE NCS1"/>
    <property type="match status" value="1"/>
</dbReference>
<dbReference type="InterPro" id="IPR001248">
    <property type="entry name" value="Pur-cyt_permease"/>
</dbReference>
<comment type="similarity">
    <text evidence="2">Belongs to the purine-cytosine permease (2.A.39) family.</text>
</comment>
<feature type="transmembrane region" description="Helical" evidence="6">
    <location>
        <begin position="203"/>
        <end position="226"/>
    </location>
</feature>
<feature type="transmembrane region" description="Helical" evidence="6">
    <location>
        <begin position="407"/>
        <end position="429"/>
    </location>
</feature>
<dbReference type="PANTHER" id="PTHR30618">
    <property type="entry name" value="NCS1 FAMILY PURINE/PYRIMIDINE TRANSPORTER"/>
    <property type="match status" value="1"/>
</dbReference>
<dbReference type="InterPro" id="IPR045225">
    <property type="entry name" value="Uracil/uridine/allantoin_perm"/>
</dbReference>
<evidence type="ECO:0000256" key="6">
    <source>
        <dbReference type="SAM" id="Phobius"/>
    </source>
</evidence>
<dbReference type="OrthoDB" id="2018619at2759"/>
<gene>
    <name evidence="7" type="ORF">Pc12g14470</name>
    <name evidence="7" type="ORF">PCH_Pc12g14470</name>
</gene>
<evidence type="ECO:0000256" key="4">
    <source>
        <dbReference type="ARBA" id="ARBA00022989"/>
    </source>
</evidence>
<dbReference type="Gene3D" id="1.10.4160.10">
    <property type="entry name" value="Hydantoin permease"/>
    <property type="match status" value="1"/>
</dbReference>
<feature type="transmembrane region" description="Helical" evidence="6">
    <location>
        <begin position="332"/>
        <end position="354"/>
    </location>
</feature>
<feature type="transmembrane region" description="Helical" evidence="6">
    <location>
        <begin position="459"/>
        <end position="477"/>
    </location>
</feature>
<proteinExistence type="inferred from homology"/>